<accession>A0A1I6PD76</accession>
<dbReference type="SUPFAM" id="SSF49785">
    <property type="entry name" value="Galactose-binding domain-like"/>
    <property type="match status" value="1"/>
</dbReference>
<proteinExistence type="predicted"/>
<dbReference type="Pfam" id="PF13583">
    <property type="entry name" value="Reprolysin_4"/>
    <property type="match status" value="1"/>
</dbReference>
<keyword evidence="6" id="KW-1185">Reference proteome</keyword>
<dbReference type="RefSeq" id="WP_090223287.1">
    <property type="nucleotide sequence ID" value="NZ_FOZP01000002.1"/>
</dbReference>
<dbReference type="Pfam" id="PF18962">
    <property type="entry name" value="Por_Secre_tail"/>
    <property type="match status" value="1"/>
</dbReference>
<dbReference type="NCBIfam" id="TIGR04183">
    <property type="entry name" value="Por_Secre_tail"/>
    <property type="match status" value="1"/>
</dbReference>
<dbReference type="EMBL" id="FOZP01000002">
    <property type="protein sequence ID" value="SFS38129.1"/>
    <property type="molecule type" value="Genomic_DNA"/>
</dbReference>
<feature type="domain" description="P/Homo B" evidence="4">
    <location>
        <begin position="866"/>
        <end position="1015"/>
    </location>
</feature>
<dbReference type="SUPFAM" id="SSF55486">
    <property type="entry name" value="Metalloproteases ('zincins'), catalytic domain"/>
    <property type="match status" value="1"/>
</dbReference>
<dbReference type="PROSITE" id="PS51829">
    <property type="entry name" value="P_HOMO_B"/>
    <property type="match status" value="1"/>
</dbReference>
<gene>
    <name evidence="5" type="ORF">SAMN04488006_0921</name>
</gene>
<organism evidence="5 6">
    <name type="scientific">Lutibacter maritimus</name>
    <dbReference type="NCBI Taxonomy" id="593133"/>
    <lineage>
        <taxon>Bacteria</taxon>
        <taxon>Pseudomonadati</taxon>
        <taxon>Bacteroidota</taxon>
        <taxon>Flavobacteriia</taxon>
        <taxon>Flavobacteriales</taxon>
        <taxon>Flavobacteriaceae</taxon>
        <taxon>Lutibacter</taxon>
    </lineage>
</organism>
<protein>
    <submittedName>
        <fullName evidence="5">Por secretion system C-terminal sorting domain-containing protein</fullName>
    </submittedName>
</protein>
<keyword evidence="1" id="KW-0645">Protease</keyword>
<dbReference type="InterPro" id="IPR002884">
    <property type="entry name" value="P_dom"/>
</dbReference>
<evidence type="ECO:0000256" key="2">
    <source>
        <dbReference type="ARBA" id="ARBA00022729"/>
    </source>
</evidence>
<dbReference type="OrthoDB" id="9792152at2"/>
<dbReference type="Pfam" id="PF01483">
    <property type="entry name" value="P_proprotein"/>
    <property type="match status" value="1"/>
</dbReference>
<evidence type="ECO:0000256" key="1">
    <source>
        <dbReference type="ARBA" id="ARBA00022670"/>
    </source>
</evidence>
<dbReference type="Proteomes" id="UP000199312">
    <property type="component" value="Unassembled WGS sequence"/>
</dbReference>
<name>A0A1I6PD76_9FLAO</name>
<dbReference type="STRING" id="593133.SAMN04488006_0921"/>
<evidence type="ECO:0000256" key="3">
    <source>
        <dbReference type="ARBA" id="ARBA00022801"/>
    </source>
</evidence>
<keyword evidence="3" id="KW-0378">Hydrolase</keyword>
<dbReference type="GO" id="GO:0004252">
    <property type="term" value="F:serine-type endopeptidase activity"/>
    <property type="evidence" value="ECO:0007669"/>
    <property type="project" value="InterPro"/>
</dbReference>
<dbReference type="InterPro" id="IPR024079">
    <property type="entry name" value="MetalloPept_cat_dom_sf"/>
</dbReference>
<keyword evidence="2" id="KW-0732">Signal</keyword>
<dbReference type="InterPro" id="IPR013783">
    <property type="entry name" value="Ig-like_fold"/>
</dbReference>
<dbReference type="GO" id="GO:0006508">
    <property type="term" value="P:proteolysis"/>
    <property type="evidence" value="ECO:0007669"/>
    <property type="project" value="UniProtKB-KW"/>
</dbReference>
<evidence type="ECO:0000313" key="5">
    <source>
        <dbReference type="EMBL" id="SFS38129.1"/>
    </source>
</evidence>
<dbReference type="Gene3D" id="2.60.40.10">
    <property type="entry name" value="Immunoglobulins"/>
    <property type="match status" value="1"/>
</dbReference>
<dbReference type="AlphaFoldDB" id="A0A1I6PD76"/>
<evidence type="ECO:0000313" key="6">
    <source>
        <dbReference type="Proteomes" id="UP000199312"/>
    </source>
</evidence>
<reference evidence="6" key="1">
    <citation type="submission" date="2016-10" db="EMBL/GenBank/DDBJ databases">
        <authorList>
            <person name="Varghese N."/>
            <person name="Submissions S."/>
        </authorList>
    </citation>
    <scope>NUCLEOTIDE SEQUENCE [LARGE SCALE GENOMIC DNA]</scope>
    <source>
        <strain evidence="6">DSM 24450</strain>
    </source>
</reference>
<evidence type="ECO:0000259" key="4">
    <source>
        <dbReference type="PROSITE" id="PS51829"/>
    </source>
</evidence>
<dbReference type="Gene3D" id="3.40.390.10">
    <property type="entry name" value="Collagenase (Catalytic Domain)"/>
    <property type="match status" value="1"/>
</dbReference>
<dbReference type="InterPro" id="IPR008979">
    <property type="entry name" value="Galactose-bd-like_sf"/>
</dbReference>
<dbReference type="Gene3D" id="2.60.120.260">
    <property type="entry name" value="Galactose-binding domain-like"/>
    <property type="match status" value="1"/>
</dbReference>
<sequence>MIKLRISTIGLVFILFFFSYGVSGQNSDELWSKNYNSEKNNSKKYIRKTIPTKFKELNLNINLLKNKLKNIPQRKGNQVSGGTIVSFPNANGDIEQYTVVEAPIMEPKLQNENPSIKSYIGKSVNNSNAIVRFSVTPMGLHGMILKDGESTVYIDPEGKNDNSYLIYSKNNLPAIDPFECKFDEINTNTKTTTAASNVNAKAENANDGILRTFRLAIATTGEYSQFHLSNQSIPATATDDEKKTAVLSAIVATMTRVNGLFERDVALTMVLVATNKNIIFLDAATDGFTNDDSDKLIDESQATISASIGTANYDIGHTFSTGGGGLAQLNSPCTTNKARGITGSGSPIGDAYDIDYVAHEMGHQYGAHHTFNGDAGNCSGSNRNNSTAVEPGSGSTIMAYAGICTPQNVQDASDDYFHLVSIREIWNNISVGNSTCAVKTATSNSAPIISPLQNYTIPISTPFVLNAIATDVNGDNLTYTWEQLDTEITAHPLVSTSTVGPAFRSVKPSASSQRFFPDIATVLTGNLQNTWEVLPSVSRTMRFGVTVRDNVLGGGQTASKENVITFDATAGPFKVTSQSNSVTWDAGTSQTITWDVANTNIAPVNCGFVNILFSSDGGATYPTVLASNVENNGSHVIIAPLEGTTQGRIKVESVGNIFYAINASKIAIQTSEFVMSFQEFSKKTCLPNTVSFNFIYKTFLGFNEEITFTATNLPVGASVVFTPSKAKANNTPVEMVITGLGVNDIGEFNISVTGTSALTTKVKTTSVTLNAFSANISIPTLILPENAAEVVLKPYSLFWQSDVNAQEYILEIATDNIFSNIIESTIVAENNYQPTLLQLNTKYFWRVKSKNDCGESGFSTVFNFTTADEVCHSISATDTPIGIPDNSITGISSKINITQNKFITDLNLTVNITHPWVGDLTLKLISPKGTTVLLSANVGDEGDGYANTTFDDDGTDLINLGAAPFTGVYIPQESLSKFINEESYGEWQLYVIDEGPDDVGTINSWSINICGVIVLSDDDDKDGVTNDIDECPNTPLGSQVNATGCPIFSLPASNFTVTAISETCPNKNNGQLKITAQETYPYVASINGTAYNFTNNSLTVNNLQPATYNVCITVTGKTYEQCYIVKIDPGKTVSAKTSVAASKVEITMEQGTAPFNVFVNNQQVLQTSAPSFSVSIKQGDLLQVKTAVDCEGVFSKSINLLENIVAYPNPTNGQFEITLPTTEKEITIGLYNTYGQLLSKQTYPIISGKVQLSIDNKPAGLYLAKVYLDNPITLKIVKK</sequence>
<dbReference type="GO" id="GO:0008237">
    <property type="term" value="F:metallopeptidase activity"/>
    <property type="evidence" value="ECO:0007669"/>
    <property type="project" value="InterPro"/>
</dbReference>
<dbReference type="InterPro" id="IPR026444">
    <property type="entry name" value="Secre_tail"/>
</dbReference>